<dbReference type="RefSeq" id="WP_000702380.1">
    <property type="nucleotide sequence ID" value="NZ_MOOS01000084.1"/>
</dbReference>
<name>A0A9X6M8B9_BACTJ</name>
<gene>
    <name evidence="1" type="ORF">BK750_10465</name>
</gene>
<comment type="caution">
    <text evidence="1">The sequence shown here is derived from an EMBL/GenBank/DDBJ whole genome shotgun (WGS) entry which is preliminary data.</text>
</comment>
<organism evidence="1 2">
    <name type="scientific">Bacillus thuringiensis subsp. jegathesan</name>
    <dbReference type="NCBI Taxonomy" id="56955"/>
    <lineage>
        <taxon>Bacteria</taxon>
        <taxon>Bacillati</taxon>
        <taxon>Bacillota</taxon>
        <taxon>Bacilli</taxon>
        <taxon>Bacillales</taxon>
        <taxon>Bacillaceae</taxon>
        <taxon>Bacillus</taxon>
        <taxon>Bacillus cereus group</taxon>
    </lineage>
</organism>
<proteinExistence type="predicted"/>
<evidence type="ECO:0000313" key="2">
    <source>
        <dbReference type="Proteomes" id="UP000194853"/>
    </source>
</evidence>
<dbReference type="AlphaFoldDB" id="A0A9X6M8B9"/>
<reference evidence="1 2" key="1">
    <citation type="submission" date="2016-10" db="EMBL/GenBank/DDBJ databases">
        <title>Comparative genomics of Bacillus thuringiensis reveals a path to pathogens against multiple invertebrate hosts.</title>
        <authorList>
            <person name="Zheng J."/>
            <person name="Gao Q."/>
            <person name="Liu H."/>
            <person name="Peng D."/>
            <person name="Ruan L."/>
            <person name="Sun M."/>
        </authorList>
    </citation>
    <scope>NUCLEOTIDE SEQUENCE [LARGE SCALE GENOMIC DNA]</scope>
    <source>
        <strain evidence="1">BGSC 4CF1</strain>
    </source>
</reference>
<dbReference type="EMBL" id="MOOS01000084">
    <property type="protein sequence ID" value="OUB70761.1"/>
    <property type="molecule type" value="Genomic_DNA"/>
</dbReference>
<accession>A0A9X6M8B9</accession>
<sequence length="126" mass="13491">MKIRPLLSGAGFGYTAAMSLYGGDSLGTSVAKASVKSLLSFSNPYAMAAINAVGLVQKKLWDLQEFKHQKEQWWKAQYATSNVVGGDFVDTRGAQTMRQAAVQAIQGSKMNARSALGGEAKILSPY</sequence>
<evidence type="ECO:0000313" key="1">
    <source>
        <dbReference type="EMBL" id="OUB70761.1"/>
    </source>
</evidence>
<protein>
    <submittedName>
        <fullName evidence="1">Uncharacterized protein</fullName>
    </submittedName>
</protein>
<dbReference type="Proteomes" id="UP000194853">
    <property type="component" value="Unassembled WGS sequence"/>
</dbReference>